<dbReference type="Proteomes" id="UP000678499">
    <property type="component" value="Unassembled WGS sequence"/>
</dbReference>
<dbReference type="AlphaFoldDB" id="A0A7R9BIA7"/>
<reference evidence="1" key="1">
    <citation type="submission" date="2020-11" db="EMBL/GenBank/DDBJ databases">
        <authorList>
            <person name="Tran Van P."/>
        </authorList>
    </citation>
    <scope>NUCLEOTIDE SEQUENCE</scope>
</reference>
<gene>
    <name evidence="1" type="ORF">NMOB1V02_LOCUS2819</name>
</gene>
<proteinExistence type="predicted"/>
<dbReference type="EMBL" id="OA882378">
    <property type="protein sequence ID" value="CAD7275010.1"/>
    <property type="molecule type" value="Genomic_DNA"/>
</dbReference>
<dbReference type="EMBL" id="CAJPEX010000341">
    <property type="protein sequence ID" value="CAG0915162.1"/>
    <property type="molecule type" value="Genomic_DNA"/>
</dbReference>
<organism evidence="1">
    <name type="scientific">Notodromas monacha</name>
    <dbReference type="NCBI Taxonomy" id="399045"/>
    <lineage>
        <taxon>Eukaryota</taxon>
        <taxon>Metazoa</taxon>
        <taxon>Ecdysozoa</taxon>
        <taxon>Arthropoda</taxon>
        <taxon>Crustacea</taxon>
        <taxon>Oligostraca</taxon>
        <taxon>Ostracoda</taxon>
        <taxon>Podocopa</taxon>
        <taxon>Podocopida</taxon>
        <taxon>Cypridocopina</taxon>
        <taxon>Cypridoidea</taxon>
        <taxon>Cyprididae</taxon>
        <taxon>Notodromas</taxon>
    </lineage>
</organism>
<keyword evidence="2" id="KW-1185">Reference proteome</keyword>
<accession>A0A7R9BIA7</accession>
<sequence length="400" mass="45706">MPYLAMTTETIRTRRLEPRMNVGQDQPFQYQPSAPISTTVIVTASGDCPVCRPLEPLDELFFKAFWKIVFGHHDDCQGAYGHEESSFFANCKFATKLFEGVAADKTRDVFGVQLGQNFDEFLVVHRKHWHQFVVEDFLGGTCVPEHGHVEECVPKASKLKIQQFHAFCPSAFVLSIPHAVVVKSQIHHHQQLVVRIHYFRIILLQVDLLLRGYAQNFGKKFLVEADFPFEQLVLFQEFALSSLMGHAFREQSNFLRLFTLGTAENFPRTTGWETLRSEIPKFITTGLTALKKTSVFPMPAENFPRTTGWETLRSEIPKFITKGLTGLKEDFGSLDEYSAKEKYAQRDSHFRGKEKNNHEGSFVAEITEYFISSGETLNLPKPVWKHELAQIFITKSGFTS</sequence>
<evidence type="ECO:0000313" key="2">
    <source>
        <dbReference type="Proteomes" id="UP000678499"/>
    </source>
</evidence>
<name>A0A7R9BIA7_9CRUS</name>
<evidence type="ECO:0000313" key="1">
    <source>
        <dbReference type="EMBL" id="CAD7275010.1"/>
    </source>
</evidence>
<protein>
    <submittedName>
        <fullName evidence="1">Uncharacterized protein</fullName>
    </submittedName>
</protein>